<name>A0A495MLA3_9FLAO</name>
<keyword evidence="1" id="KW-0285">Flavoprotein</keyword>
<evidence type="ECO:0000256" key="2">
    <source>
        <dbReference type="ARBA" id="ARBA00022643"/>
    </source>
</evidence>
<keyword evidence="6" id="KW-1185">Reference proteome</keyword>
<evidence type="ECO:0000313" key="6">
    <source>
        <dbReference type="Proteomes" id="UP000277579"/>
    </source>
</evidence>
<evidence type="ECO:0000256" key="3">
    <source>
        <dbReference type="ARBA" id="ARBA00022991"/>
    </source>
</evidence>
<accession>A0A495MLA3</accession>
<feature type="domain" description="PAS" evidence="4">
    <location>
        <begin position="79"/>
        <end position="110"/>
    </location>
</feature>
<dbReference type="PANTHER" id="PTHR47429:SF2">
    <property type="entry name" value="PROTEIN TWIN LOV 1"/>
    <property type="match status" value="1"/>
</dbReference>
<proteinExistence type="predicted"/>
<reference evidence="5 6" key="1">
    <citation type="submission" date="2018-10" db="EMBL/GenBank/DDBJ databases">
        <title>Genomic Encyclopedia of Archaeal and Bacterial Type Strains, Phase II (KMG-II): from individual species to whole genera.</title>
        <authorList>
            <person name="Goeker M."/>
        </authorList>
    </citation>
    <scope>NUCLEOTIDE SEQUENCE [LARGE SCALE GENOMIC DNA]</scope>
    <source>
        <strain evidence="5 6">DSM 29537</strain>
    </source>
</reference>
<dbReference type="Pfam" id="PF13426">
    <property type="entry name" value="PAS_9"/>
    <property type="match status" value="1"/>
</dbReference>
<protein>
    <submittedName>
        <fullName evidence="5">PAS domain S-box-containing protein</fullName>
    </submittedName>
</protein>
<keyword evidence="2" id="KW-0288">FMN</keyword>
<organism evidence="5 6">
    <name type="scientific">Flavobacterium endophyticum</name>
    <dbReference type="NCBI Taxonomy" id="1540163"/>
    <lineage>
        <taxon>Bacteria</taxon>
        <taxon>Pseudomonadati</taxon>
        <taxon>Bacteroidota</taxon>
        <taxon>Flavobacteriia</taxon>
        <taxon>Flavobacteriales</taxon>
        <taxon>Flavobacteriaceae</taxon>
        <taxon>Flavobacterium</taxon>
    </lineage>
</organism>
<dbReference type="NCBIfam" id="TIGR00229">
    <property type="entry name" value="sensory_box"/>
    <property type="match status" value="1"/>
</dbReference>
<dbReference type="Gene3D" id="3.30.450.20">
    <property type="entry name" value="PAS domain"/>
    <property type="match status" value="1"/>
</dbReference>
<dbReference type="PROSITE" id="PS50112">
    <property type="entry name" value="PAS"/>
    <property type="match status" value="1"/>
</dbReference>
<dbReference type="SUPFAM" id="SSF55785">
    <property type="entry name" value="PYP-like sensor domain (PAS domain)"/>
    <property type="match status" value="1"/>
</dbReference>
<gene>
    <name evidence="5" type="ORF">CLV94_1265</name>
</gene>
<sequence>MLKLFTVSNLTEYENAIEKHSSTLDSMPVPLYSWDFFGEYLDNLKLALSDLSKLKELSKANRWKFNWNFEEELQQDHVIVVTDNSLKIVFASENTIKMTGYTWEEIVGKTPKMFQGSKTSKKDLKQIREAIDFQKPFEKTIINYKKNGETYSCHIKAFPIFNSKKQVVNFIAFEKAA</sequence>
<dbReference type="Proteomes" id="UP000277579">
    <property type="component" value="Unassembled WGS sequence"/>
</dbReference>
<keyword evidence="3" id="KW-0157">Chromophore</keyword>
<dbReference type="EMBL" id="RBLC01000001">
    <property type="protein sequence ID" value="RKS26208.1"/>
    <property type="molecule type" value="Genomic_DNA"/>
</dbReference>
<dbReference type="InterPro" id="IPR000014">
    <property type="entry name" value="PAS"/>
</dbReference>
<evidence type="ECO:0000313" key="5">
    <source>
        <dbReference type="EMBL" id="RKS26208.1"/>
    </source>
</evidence>
<dbReference type="PANTHER" id="PTHR47429">
    <property type="entry name" value="PROTEIN TWIN LOV 1"/>
    <property type="match status" value="1"/>
</dbReference>
<evidence type="ECO:0000259" key="4">
    <source>
        <dbReference type="PROSITE" id="PS50112"/>
    </source>
</evidence>
<dbReference type="AlphaFoldDB" id="A0A495MLA3"/>
<dbReference type="CDD" id="cd00130">
    <property type="entry name" value="PAS"/>
    <property type="match status" value="1"/>
</dbReference>
<evidence type="ECO:0000256" key="1">
    <source>
        <dbReference type="ARBA" id="ARBA00022630"/>
    </source>
</evidence>
<dbReference type="InterPro" id="IPR035965">
    <property type="entry name" value="PAS-like_dom_sf"/>
</dbReference>
<comment type="caution">
    <text evidence="5">The sequence shown here is derived from an EMBL/GenBank/DDBJ whole genome shotgun (WGS) entry which is preliminary data.</text>
</comment>